<evidence type="ECO:0000256" key="5">
    <source>
        <dbReference type="ARBA" id="ARBA00023136"/>
    </source>
</evidence>
<dbReference type="Pfam" id="PF07715">
    <property type="entry name" value="Plug"/>
    <property type="match status" value="1"/>
</dbReference>
<dbReference type="SUPFAM" id="SSF49464">
    <property type="entry name" value="Carboxypeptidase regulatory domain-like"/>
    <property type="match status" value="1"/>
</dbReference>
<comment type="subcellular location">
    <subcellularLocation>
        <location evidence="1 7">Cell outer membrane</location>
        <topology evidence="1 7">Multi-pass membrane protein</topology>
    </subcellularLocation>
</comment>
<dbReference type="Proteomes" id="UP000020529">
    <property type="component" value="Unassembled WGS sequence"/>
</dbReference>
<organism evidence="10 11">
    <name type="scientific">Bacteroides fragilis str. 3988T(B)14</name>
    <dbReference type="NCBI Taxonomy" id="1339315"/>
    <lineage>
        <taxon>Bacteria</taxon>
        <taxon>Pseudomonadati</taxon>
        <taxon>Bacteroidota</taxon>
        <taxon>Bacteroidia</taxon>
        <taxon>Bacteroidales</taxon>
        <taxon>Bacteroidaceae</taxon>
        <taxon>Bacteroides</taxon>
    </lineage>
</organism>
<dbReference type="InterPro" id="IPR023996">
    <property type="entry name" value="TonB-dep_OMP_SusC/RagA"/>
</dbReference>
<proteinExistence type="inferred from homology"/>
<evidence type="ECO:0000256" key="3">
    <source>
        <dbReference type="ARBA" id="ARBA00022452"/>
    </source>
</evidence>
<reference evidence="10 11" key="1">
    <citation type="submission" date="2014-02" db="EMBL/GenBank/DDBJ databases">
        <authorList>
            <person name="Sears C."/>
            <person name="Carroll K."/>
            <person name="Sack B.R."/>
            <person name="Qadri F."/>
            <person name="Myers L.L."/>
            <person name="Chung G.-T."/>
            <person name="Escheverria P."/>
            <person name="Fraser C.M."/>
            <person name="Sadzewicz L."/>
            <person name="Shefchek K.A."/>
            <person name="Tallon L."/>
            <person name="Das S.P."/>
            <person name="Daugherty S."/>
            <person name="Mongodin E.F."/>
        </authorList>
    </citation>
    <scope>NUCLEOTIDE SEQUENCE [LARGE SCALE GENOMIC DNA]</scope>
    <source>
        <strain evidence="11">3988T(B)14</strain>
    </source>
</reference>
<dbReference type="RefSeq" id="WP_005786949.1">
    <property type="nucleotide sequence ID" value="NZ_JGCY01000284.1"/>
</dbReference>
<dbReference type="FunFam" id="2.60.40.1120:FF:000003">
    <property type="entry name" value="Outer membrane protein Omp121"/>
    <property type="match status" value="1"/>
</dbReference>
<name>A0A015SQN3_BACFG</name>
<dbReference type="Gene3D" id="2.170.130.10">
    <property type="entry name" value="TonB-dependent receptor, plug domain"/>
    <property type="match status" value="1"/>
</dbReference>
<dbReference type="InterPro" id="IPR037066">
    <property type="entry name" value="Plug_dom_sf"/>
</dbReference>
<evidence type="ECO:0000313" key="10">
    <source>
        <dbReference type="EMBL" id="EXY74534.1"/>
    </source>
</evidence>
<protein>
    <submittedName>
        <fullName evidence="10">TonB-linked outer membrane, SusC/RagA family protein</fullName>
    </submittedName>
</protein>
<accession>A0A015SQN3</accession>
<comment type="similarity">
    <text evidence="7">Belongs to the TonB-dependent receptor family.</text>
</comment>
<evidence type="ECO:0000256" key="8">
    <source>
        <dbReference type="SAM" id="SignalP"/>
    </source>
</evidence>
<feature type="signal peptide" evidence="8">
    <location>
        <begin position="1"/>
        <end position="29"/>
    </location>
</feature>
<keyword evidence="4 7" id="KW-0812">Transmembrane</keyword>
<feature type="domain" description="TonB-dependent receptor plug" evidence="9">
    <location>
        <begin position="126"/>
        <end position="253"/>
    </location>
</feature>
<evidence type="ECO:0000313" key="11">
    <source>
        <dbReference type="Proteomes" id="UP000020529"/>
    </source>
</evidence>
<keyword evidence="6 7" id="KW-0998">Cell outer membrane</keyword>
<dbReference type="NCBIfam" id="TIGR04057">
    <property type="entry name" value="SusC_RagA_signa"/>
    <property type="match status" value="1"/>
</dbReference>
<evidence type="ECO:0000256" key="1">
    <source>
        <dbReference type="ARBA" id="ARBA00004571"/>
    </source>
</evidence>
<feature type="chain" id="PRO_5001476085" evidence="8">
    <location>
        <begin position="30"/>
        <end position="1125"/>
    </location>
</feature>
<dbReference type="InterPro" id="IPR008969">
    <property type="entry name" value="CarboxyPept-like_regulatory"/>
</dbReference>
<dbReference type="InterPro" id="IPR012910">
    <property type="entry name" value="Plug_dom"/>
</dbReference>
<dbReference type="Pfam" id="PF13715">
    <property type="entry name" value="CarbopepD_reg_2"/>
    <property type="match status" value="1"/>
</dbReference>
<dbReference type="InterPro" id="IPR039426">
    <property type="entry name" value="TonB-dep_rcpt-like"/>
</dbReference>
<dbReference type="PATRIC" id="fig|1339315.3.peg.2406"/>
<evidence type="ECO:0000256" key="6">
    <source>
        <dbReference type="ARBA" id="ARBA00023237"/>
    </source>
</evidence>
<dbReference type="SUPFAM" id="SSF56935">
    <property type="entry name" value="Porins"/>
    <property type="match status" value="1"/>
</dbReference>
<dbReference type="GO" id="GO:0009279">
    <property type="term" value="C:cell outer membrane"/>
    <property type="evidence" value="ECO:0007669"/>
    <property type="project" value="UniProtKB-SubCell"/>
</dbReference>
<keyword evidence="8" id="KW-0732">Signal</keyword>
<dbReference type="EMBL" id="JGCY01000284">
    <property type="protein sequence ID" value="EXY74534.1"/>
    <property type="molecule type" value="Genomic_DNA"/>
</dbReference>
<dbReference type="InterPro" id="IPR023997">
    <property type="entry name" value="TonB-dep_OMP_SusC/RagA_CS"/>
</dbReference>
<dbReference type="Gene3D" id="2.60.40.1120">
    <property type="entry name" value="Carboxypeptidase-like, regulatory domain"/>
    <property type="match status" value="1"/>
</dbReference>
<comment type="caution">
    <text evidence="10">The sequence shown here is derived from an EMBL/GenBank/DDBJ whole genome shotgun (WGS) entry which is preliminary data.</text>
</comment>
<dbReference type="GeneID" id="60366938"/>
<dbReference type="PROSITE" id="PS52016">
    <property type="entry name" value="TONB_DEPENDENT_REC_3"/>
    <property type="match status" value="1"/>
</dbReference>
<keyword evidence="3 7" id="KW-1134">Transmembrane beta strand</keyword>
<dbReference type="InterPro" id="IPR036942">
    <property type="entry name" value="Beta-barrel_TonB_sf"/>
</dbReference>
<keyword evidence="2 7" id="KW-0813">Transport</keyword>
<evidence type="ECO:0000256" key="2">
    <source>
        <dbReference type="ARBA" id="ARBA00022448"/>
    </source>
</evidence>
<keyword evidence="5 7" id="KW-0472">Membrane</keyword>
<evidence type="ECO:0000256" key="4">
    <source>
        <dbReference type="ARBA" id="ARBA00022692"/>
    </source>
</evidence>
<dbReference type="NCBIfam" id="TIGR04056">
    <property type="entry name" value="OMP_RagA_SusC"/>
    <property type="match status" value="1"/>
</dbReference>
<dbReference type="AlphaFoldDB" id="A0A015SQN3"/>
<evidence type="ECO:0000256" key="7">
    <source>
        <dbReference type="PROSITE-ProRule" id="PRU01360"/>
    </source>
</evidence>
<dbReference type="Gene3D" id="2.40.170.20">
    <property type="entry name" value="TonB-dependent receptor, beta-barrel domain"/>
    <property type="match status" value="1"/>
</dbReference>
<gene>
    <name evidence="10" type="ORF">M124_1640</name>
</gene>
<sequence length="1125" mass="124651">MNNSKIINVRLMKKVLVLVLSFLSVTAFAQNITVKGIVKDGTGEPIIGGSVLVKGSSIGTVTDVDGNYTLSNVPADGVLEFSYIGMKKQDVKVSGKTVINVVLQEDTQILDEVVVTALGLKREQKALGYAVTEVKGDDLKAANTISPVAALQGKVAGVEIRQSDGGMFGATKIQIRGASTLKGNNQPIYVIDGVILDNSTSGNTTMDWDAGNNNANDYGNELKNLNPDDFETVSVLKGAAATALYGSRGLNGAVVITTKSGKGFKGFGVSVSQTFGIDHAYRTPDIQTEYGVGLMPGWKDTDNNGSVWDPFQFKLDDKGDRTLIGAGSYGWGPKYDGQPIRNYDGTWTNYSPHKNNMLDLYQLGLNSNTNVAIRGGNDKTSYYTSLSYKKARSTSEKNTFERYSFLLKGSHKISDRVEVSAAMSFTNSNPKNSPRTVGERFVNPNGTIMTPMLDVNYFRDKYLGEHGGLASTSYGDKYGSVPGRDLFFMIDKYDYSQKETVVRPQMEVNVQILDWLRFKADANMNYYYTKFEEKQLGSGYANEGGKYTMGQTTKEQATFGGTFTVNKQIQDFSVGGFARYEYYTSRSEAYKVYTDGGMVVPGQWFVDNSKNPKKSEASISNTKRMMSAVFALNLGWKNQVYLDVTGRNDWSSSLVYQNGMGTYSYFYPSVSGSWLLNETFDLPHWITFAKVRGSWAQVGNDTDPYYVNSVYGFETKEMYDGNIYVNTLDKTMKSLKLKPERKNAWEVGLDLRLFDSRLNFDFTYYKENTRDQIMSIEVPAISGVNTQLINAGNIQNKGIEIAVNATPYKNKDWQWDVAMTYTKNKNTIISLHENVADYIALSGYANDYDYHIGSVAKVGGDYGLLMSDILPAKNEKGETLLEWDDSWRGAYEARSGKVQEVGKMTPDFLGSLSTTLSWKNLSLHIATDMRFGGLVASYSNLYGTQAGWIKSSLKWRDPEHGGLSWTSQYGDSKGISYGDGVIPDGVFKNGTFATLVDGTKMDVSGMSYKQLVAEGKLEPTHAGTYHVNRAAWGQNTIFDTWVHELNYIALREITLSYRFPKSVASKFGAQGLGLSFSARNLGYLYNSLPNHLNPESVRGNTASEFRIRGYEPYTANYMMTINVDF</sequence>
<evidence type="ECO:0000259" key="9">
    <source>
        <dbReference type="Pfam" id="PF07715"/>
    </source>
</evidence>